<sequence>MKLEIKVVDGLEVCEEKVVSLLEEQDVNESNEILVVDEEQRSAMVKEEILQSVWAFNPTFVTENLKDEICDELSSYELEQLRDSIKDMQEKMCEGCNVVIKSMIDIDTFIENAIHSDGHGHFLNKENGEEYQLDYNGEILFAYYK</sequence>
<dbReference type="RefSeq" id="WP_016094936.1">
    <property type="nucleotide sequence ID" value="NZ_KB976126.1"/>
</dbReference>
<dbReference type="Proteomes" id="UP000014003">
    <property type="component" value="Unassembled WGS sequence"/>
</dbReference>
<proteinExistence type="predicted"/>
<comment type="caution">
    <text evidence="1">The sequence shown here is derived from an EMBL/GenBank/DDBJ whole genome shotgun (WGS) entry which is preliminary data.</text>
</comment>
<evidence type="ECO:0000313" key="2">
    <source>
        <dbReference type="Proteomes" id="UP000014003"/>
    </source>
</evidence>
<dbReference type="EMBL" id="AHDZ01000070">
    <property type="protein sequence ID" value="EOO11440.1"/>
    <property type="molecule type" value="Genomic_DNA"/>
</dbReference>
<dbReference type="HOGENOM" id="CLU_1782936_0_0_9"/>
<accession>R8CIV2</accession>
<evidence type="ECO:0000313" key="1">
    <source>
        <dbReference type="EMBL" id="EOO11440.1"/>
    </source>
</evidence>
<organism evidence="1 2">
    <name type="scientific">Bacillus cereus HuA3-9</name>
    <dbReference type="NCBI Taxonomy" id="1053205"/>
    <lineage>
        <taxon>Bacteria</taxon>
        <taxon>Bacillati</taxon>
        <taxon>Bacillota</taxon>
        <taxon>Bacilli</taxon>
        <taxon>Bacillales</taxon>
        <taxon>Bacillaceae</taxon>
        <taxon>Bacillus</taxon>
        <taxon>Bacillus cereus group</taxon>
    </lineage>
</organism>
<name>R8CIV2_BACCE</name>
<protein>
    <submittedName>
        <fullName evidence="1">Uncharacterized protein</fullName>
    </submittedName>
</protein>
<gene>
    <name evidence="1" type="ORF">IGA_05703</name>
</gene>
<dbReference type="AlphaFoldDB" id="R8CIV2"/>
<reference evidence="1 2" key="1">
    <citation type="submission" date="2012-12" db="EMBL/GenBank/DDBJ databases">
        <title>The Genome Sequence of Bacillus cereus HuA3-9.</title>
        <authorList>
            <consortium name="The Broad Institute Genome Sequencing Platform"/>
            <consortium name="The Broad Institute Genome Sequencing Center for Infectious Disease"/>
            <person name="Feldgarden M."/>
            <person name="Van der Auwera G.A."/>
            <person name="Mahillon J."/>
            <person name="Duprez V."/>
            <person name="Timmery S."/>
            <person name="Mattelet C."/>
            <person name="Dierick K."/>
            <person name="Sun M."/>
            <person name="Yu Z."/>
            <person name="Zhu L."/>
            <person name="Hu X."/>
            <person name="Shank E.B."/>
            <person name="Swiecicka I."/>
            <person name="Hansen B.M."/>
            <person name="Andrup L."/>
            <person name="Walker B."/>
            <person name="Young S.K."/>
            <person name="Zeng Q."/>
            <person name="Gargeya S."/>
            <person name="Fitzgerald M."/>
            <person name="Haas B."/>
            <person name="Abouelleil A."/>
            <person name="Alvarado L."/>
            <person name="Arachchi H.M."/>
            <person name="Berlin A.M."/>
            <person name="Chapman S.B."/>
            <person name="Dewar J."/>
            <person name="Goldberg J."/>
            <person name="Griggs A."/>
            <person name="Gujja S."/>
            <person name="Hansen M."/>
            <person name="Howarth C."/>
            <person name="Imamovic A."/>
            <person name="Larimer J."/>
            <person name="McCowan C."/>
            <person name="Murphy C."/>
            <person name="Neiman D."/>
            <person name="Pearson M."/>
            <person name="Priest M."/>
            <person name="Roberts A."/>
            <person name="Saif S."/>
            <person name="Shea T."/>
            <person name="Sisk P."/>
            <person name="Sykes S."/>
            <person name="Wortman J."/>
            <person name="Nusbaum C."/>
            <person name="Birren B."/>
        </authorList>
    </citation>
    <scope>NUCLEOTIDE SEQUENCE [LARGE SCALE GENOMIC DNA]</scope>
    <source>
        <strain evidence="1 2">HuA3-9</strain>
    </source>
</reference>
<dbReference type="PATRIC" id="fig|1053205.3.peg.5757"/>